<dbReference type="EnsemblMetazoa" id="ACON012124-RA">
    <property type="protein sequence ID" value="ACON012124-PA"/>
    <property type="gene ID" value="ACON012124"/>
</dbReference>
<dbReference type="AlphaFoldDB" id="A0A6E8W5M3"/>
<sequence length="177" mass="20148">QQQRTQAKMDTMEVPNYGTVVVCPYNNAHQILAERLQKHLVKCRRQYPNAKITACPFNNAHHIPEQELKLHTKTCPDRGQMESFKYAIASTPAPPPQAAVYVRSDGTTVLATAPPVEDVKQDDDENWDDMDAPAYNPAKYCANNLIIRKATHKTAAEKRQFYEDERVRHEMLKKGNA</sequence>
<evidence type="ECO:0000313" key="5">
    <source>
        <dbReference type="EnsemblMetazoa" id="ACON012124-PA"/>
    </source>
</evidence>
<protein>
    <recommendedName>
        <fullName evidence="4">CHHC U11-48K-type domain-containing protein</fullName>
    </recommendedName>
</protein>
<reference evidence="5" key="2">
    <citation type="submission" date="2020-05" db="UniProtKB">
        <authorList>
            <consortium name="EnsemblMetazoa"/>
        </authorList>
    </citation>
    <scope>IDENTIFICATION</scope>
    <source>
        <strain evidence="5">Ngousso</strain>
    </source>
</reference>
<keyword evidence="2" id="KW-0863">Zinc-finger</keyword>
<evidence type="ECO:0000313" key="6">
    <source>
        <dbReference type="Proteomes" id="UP001105220"/>
    </source>
</evidence>
<dbReference type="InterPro" id="IPR051591">
    <property type="entry name" value="UPF0224_FAM112_RNA_Proc"/>
</dbReference>
<dbReference type="PROSITE" id="PS51800">
    <property type="entry name" value="ZF_CHHC_U11_48K"/>
    <property type="match status" value="2"/>
</dbReference>
<keyword evidence="3" id="KW-0862">Zinc</keyword>
<feature type="domain" description="CHHC U11-48K-type" evidence="4">
    <location>
        <begin position="52"/>
        <end position="79"/>
    </location>
</feature>
<dbReference type="Pfam" id="PF05253">
    <property type="entry name" value="zf-U11-48K"/>
    <property type="match status" value="2"/>
</dbReference>
<dbReference type="PANTHER" id="PTHR21402:SF5">
    <property type="entry name" value="GAMETOCYTE SPECIFIC FACTOR 1"/>
    <property type="match status" value="1"/>
</dbReference>
<name>A0A6E8W5M3_ANOCL</name>
<evidence type="ECO:0000256" key="3">
    <source>
        <dbReference type="ARBA" id="ARBA00022833"/>
    </source>
</evidence>
<keyword evidence="6" id="KW-1185">Reference proteome</keyword>
<keyword evidence="1" id="KW-0479">Metal-binding</keyword>
<dbReference type="SUPFAM" id="SSF57667">
    <property type="entry name" value="beta-beta-alpha zinc fingers"/>
    <property type="match status" value="1"/>
</dbReference>
<organism evidence="5 6">
    <name type="scientific">Anopheles coluzzii</name>
    <name type="common">African malaria mosquito</name>
    <dbReference type="NCBI Taxonomy" id="1518534"/>
    <lineage>
        <taxon>Eukaryota</taxon>
        <taxon>Metazoa</taxon>
        <taxon>Ecdysozoa</taxon>
        <taxon>Arthropoda</taxon>
        <taxon>Hexapoda</taxon>
        <taxon>Insecta</taxon>
        <taxon>Pterygota</taxon>
        <taxon>Neoptera</taxon>
        <taxon>Endopterygota</taxon>
        <taxon>Diptera</taxon>
        <taxon>Nematocera</taxon>
        <taxon>Culicoidea</taxon>
        <taxon>Culicidae</taxon>
        <taxon>Anophelinae</taxon>
        <taxon>Anopheles</taxon>
    </lineage>
</organism>
<dbReference type="VEuPathDB" id="VectorBase:ACON2_039653"/>
<dbReference type="InterPro" id="IPR036236">
    <property type="entry name" value="Znf_C2H2_sf"/>
</dbReference>
<dbReference type="VEuPathDB" id="VectorBase:ACMO_010916"/>
<reference key="1">
    <citation type="journal article" date="2019" name="Genes (Basel)">
        <title>A High-Quality De novo Genome Assembly from a Single Mosquito Using PacBio Sequencing.</title>
        <authorList>
            <person name="Kingan S.B."/>
            <person name="Heaton H."/>
            <person name="Cudini J."/>
            <person name="Lambert C.C."/>
            <person name="Baybayan P."/>
            <person name="Galvin B.D."/>
            <person name="Durbin R."/>
            <person name="Korlach J."/>
            <person name="Lawniczak M.K.N."/>
        </authorList>
    </citation>
    <scope>NUCLEOTIDE SEQUENCE [LARGE SCALE GENOMIC DNA]</scope>
    <source>
        <strain>Mali-NIH</strain>
    </source>
</reference>
<dbReference type="PANTHER" id="PTHR21402">
    <property type="entry name" value="GAMETOCYTE SPECIFIC FACTOR 1-RELATED"/>
    <property type="match status" value="1"/>
</dbReference>
<dbReference type="InterPro" id="IPR022776">
    <property type="entry name" value="TRM13/UPF0224_CHHC_Znf_dom"/>
</dbReference>
<evidence type="ECO:0000259" key="4">
    <source>
        <dbReference type="PROSITE" id="PS51800"/>
    </source>
</evidence>
<dbReference type="VEuPathDB" id="VectorBase:ACON012124"/>
<dbReference type="GO" id="GO:0008270">
    <property type="term" value="F:zinc ion binding"/>
    <property type="evidence" value="ECO:0007669"/>
    <property type="project" value="UniProtKB-KW"/>
</dbReference>
<dbReference type="Proteomes" id="UP001105220">
    <property type="component" value="Unplaced"/>
</dbReference>
<feature type="domain" description="CHHC U11-48K-type" evidence="4">
    <location>
        <begin position="20"/>
        <end position="47"/>
    </location>
</feature>
<evidence type="ECO:0000256" key="1">
    <source>
        <dbReference type="ARBA" id="ARBA00022723"/>
    </source>
</evidence>
<accession>A0A6E8W5M3</accession>
<evidence type="ECO:0000256" key="2">
    <source>
        <dbReference type="ARBA" id="ARBA00022771"/>
    </source>
</evidence>
<proteinExistence type="predicted"/>